<dbReference type="Proteomes" id="UP000188174">
    <property type="component" value="Chromosome"/>
</dbReference>
<accession>A0ABN4X8R5</accession>
<evidence type="ECO:0000313" key="1">
    <source>
        <dbReference type="EMBL" id="AQQ07562.1"/>
    </source>
</evidence>
<dbReference type="EMBL" id="CP019630">
    <property type="protein sequence ID" value="AQQ07562.1"/>
    <property type="molecule type" value="Genomic_DNA"/>
</dbReference>
<keyword evidence="2" id="KW-1185">Reference proteome</keyword>
<protein>
    <submittedName>
        <fullName evidence="1">Uncharacterized protein</fullName>
    </submittedName>
</protein>
<gene>
    <name evidence="1" type="ORF">B0E33_20475</name>
</gene>
<proteinExistence type="predicted"/>
<organism evidence="1 2">
    <name type="scientific">Roseibium algicola</name>
    <dbReference type="NCBI Taxonomy" id="2857014"/>
    <lineage>
        <taxon>Bacteria</taxon>
        <taxon>Pseudomonadati</taxon>
        <taxon>Pseudomonadota</taxon>
        <taxon>Alphaproteobacteria</taxon>
        <taxon>Hyphomicrobiales</taxon>
        <taxon>Stappiaceae</taxon>
        <taxon>Roseibium</taxon>
    </lineage>
</organism>
<sequence length="75" mass="8371">MPAGDYEILVEEELLRDMNFLGYRKTATYLIVADKGKTVMREISGKDLEAVLNRDRAANDDGLNNEAALCPPENL</sequence>
<reference evidence="1 2" key="1">
    <citation type="submission" date="2017-02" db="EMBL/GenBank/DDBJ databases">
        <authorList>
            <person name="Jeong S."/>
        </authorList>
    </citation>
    <scope>NUCLEOTIDE SEQUENCE [LARGE SCALE GENOMIC DNA]</scope>
    <source>
        <strain evidence="1 2">RMAR6-6</strain>
    </source>
</reference>
<evidence type="ECO:0000313" key="2">
    <source>
        <dbReference type="Proteomes" id="UP000188174"/>
    </source>
</evidence>
<name>A0ABN4X8R5_9HYPH</name>